<dbReference type="EMBL" id="CP001734">
    <property type="protein sequence ID" value="ACV68565.1"/>
    <property type="molecule type" value="Genomic_DNA"/>
</dbReference>
<dbReference type="OrthoDB" id="9784262at2"/>
<feature type="transmembrane region" description="Helical" evidence="7">
    <location>
        <begin position="232"/>
        <end position="258"/>
    </location>
</feature>
<dbReference type="AlphaFoldDB" id="C8X2B8"/>
<keyword evidence="7" id="KW-1133">Transmembrane helix</keyword>
<keyword evidence="4" id="KW-0249">Electron transport</keyword>
<keyword evidence="7" id="KW-0812">Transmembrane</keyword>
<dbReference type="Gene3D" id="3.30.70.20">
    <property type="match status" value="1"/>
</dbReference>
<dbReference type="RefSeq" id="WP_015751712.1">
    <property type="nucleotide sequence ID" value="NC_013223.1"/>
</dbReference>
<evidence type="ECO:0000256" key="6">
    <source>
        <dbReference type="ARBA" id="ARBA00023014"/>
    </source>
</evidence>
<evidence type="ECO:0000313" key="10">
    <source>
        <dbReference type="Proteomes" id="UP000001052"/>
    </source>
</evidence>
<feature type="transmembrane region" description="Helical" evidence="7">
    <location>
        <begin position="119"/>
        <end position="135"/>
    </location>
</feature>
<dbReference type="PANTHER" id="PTHR30176:SF3">
    <property type="entry name" value="FERREDOXIN-TYPE PROTEIN NAPH"/>
    <property type="match status" value="1"/>
</dbReference>
<dbReference type="InterPro" id="IPR051684">
    <property type="entry name" value="Electron_Trans/Redox"/>
</dbReference>
<feature type="transmembrane region" description="Helical" evidence="7">
    <location>
        <begin position="279"/>
        <end position="299"/>
    </location>
</feature>
<evidence type="ECO:0000256" key="5">
    <source>
        <dbReference type="ARBA" id="ARBA00023004"/>
    </source>
</evidence>
<dbReference type="PROSITE" id="PS00198">
    <property type="entry name" value="4FE4S_FER_1"/>
    <property type="match status" value="1"/>
</dbReference>
<keyword evidence="3" id="KW-0479">Metal-binding</keyword>
<gene>
    <name evidence="9" type="ordered locus">Dret_1277</name>
</gene>
<evidence type="ECO:0000259" key="8">
    <source>
        <dbReference type="PROSITE" id="PS51379"/>
    </source>
</evidence>
<dbReference type="GO" id="GO:0051539">
    <property type="term" value="F:4 iron, 4 sulfur cluster binding"/>
    <property type="evidence" value="ECO:0007669"/>
    <property type="project" value="UniProtKB-KW"/>
</dbReference>
<feature type="transmembrane region" description="Helical" evidence="7">
    <location>
        <begin position="46"/>
        <end position="64"/>
    </location>
</feature>
<evidence type="ECO:0000256" key="3">
    <source>
        <dbReference type="ARBA" id="ARBA00022723"/>
    </source>
</evidence>
<proteinExistence type="predicted"/>
<feature type="domain" description="4Fe-4S ferredoxin-type" evidence="8">
    <location>
        <begin position="390"/>
        <end position="410"/>
    </location>
</feature>
<dbReference type="InterPro" id="IPR017900">
    <property type="entry name" value="4Fe4S_Fe_S_CS"/>
</dbReference>
<evidence type="ECO:0000256" key="7">
    <source>
        <dbReference type="SAM" id="Phobius"/>
    </source>
</evidence>
<protein>
    <submittedName>
        <fullName evidence="9">Iron-sulfur binding protein</fullName>
    </submittedName>
</protein>
<feature type="transmembrane region" description="Helical" evidence="7">
    <location>
        <begin position="185"/>
        <end position="204"/>
    </location>
</feature>
<dbReference type="STRING" id="485915.Dret_1277"/>
<dbReference type="SUPFAM" id="SSF54862">
    <property type="entry name" value="4Fe-4S ferredoxins"/>
    <property type="match status" value="1"/>
</dbReference>
<organism evidence="9 10">
    <name type="scientific">Desulfohalobium retbaense (strain ATCC 49708 / DSM 5692 / JCM 16813 / HR100)</name>
    <dbReference type="NCBI Taxonomy" id="485915"/>
    <lineage>
        <taxon>Bacteria</taxon>
        <taxon>Pseudomonadati</taxon>
        <taxon>Thermodesulfobacteriota</taxon>
        <taxon>Desulfovibrionia</taxon>
        <taxon>Desulfovibrionales</taxon>
        <taxon>Desulfohalobiaceae</taxon>
        <taxon>Desulfohalobium</taxon>
    </lineage>
</organism>
<dbReference type="eggNOG" id="COG0348">
    <property type="taxonomic scope" value="Bacteria"/>
</dbReference>
<dbReference type="Pfam" id="PF13187">
    <property type="entry name" value="Fer4_9"/>
    <property type="match status" value="1"/>
</dbReference>
<keyword evidence="1" id="KW-0813">Transport</keyword>
<keyword evidence="6" id="KW-0411">Iron-sulfur</keyword>
<dbReference type="HOGENOM" id="CLU_050827_0_0_7"/>
<evidence type="ECO:0000256" key="4">
    <source>
        <dbReference type="ARBA" id="ARBA00022982"/>
    </source>
</evidence>
<keyword evidence="10" id="KW-1185">Reference proteome</keyword>
<keyword evidence="5" id="KW-0408">Iron</keyword>
<feature type="domain" description="4Fe-4S ferredoxin-type" evidence="8">
    <location>
        <begin position="353"/>
        <end position="381"/>
    </location>
</feature>
<feature type="transmembrane region" description="Helical" evidence="7">
    <location>
        <begin position="330"/>
        <end position="348"/>
    </location>
</feature>
<dbReference type="KEGG" id="drt:Dret_1277"/>
<dbReference type="PANTHER" id="PTHR30176">
    <property type="entry name" value="FERREDOXIN-TYPE PROTEIN NAPH"/>
    <property type="match status" value="1"/>
</dbReference>
<dbReference type="Pfam" id="PF12801">
    <property type="entry name" value="Fer4_5"/>
    <property type="match status" value="2"/>
</dbReference>
<feature type="transmembrane region" description="Helical" evidence="7">
    <location>
        <begin position="416"/>
        <end position="436"/>
    </location>
</feature>
<evidence type="ECO:0000256" key="2">
    <source>
        <dbReference type="ARBA" id="ARBA00022485"/>
    </source>
</evidence>
<keyword evidence="2" id="KW-0004">4Fe-4S</keyword>
<dbReference type="GO" id="GO:0005886">
    <property type="term" value="C:plasma membrane"/>
    <property type="evidence" value="ECO:0007669"/>
    <property type="project" value="TreeGrafter"/>
</dbReference>
<reference evidence="10" key="1">
    <citation type="submission" date="2009-09" db="EMBL/GenBank/DDBJ databases">
        <title>The complete chromosome of Desulfohalobium retbaense DSM 5692.</title>
        <authorList>
            <consortium name="US DOE Joint Genome Institute (JGI-PGF)"/>
            <person name="Lucas S."/>
            <person name="Copeland A."/>
            <person name="Lapidus A."/>
            <person name="Glavina del Rio T."/>
            <person name="Dalin E."/>
            <person name="Tice H."/>
            <person name="Bruce D."/>
            <person name="Goodwin L."/>
            <person name="Pitluck S."/>
            <person name="Kyrpides N."/>
            <person name="Mavromatis K."/>
            <person name="Ivanova N."/>
            <person name="Mikhailova N."/>
            <person name="Munk A.C."/>
            <person name="Brettin T."/>
            <person name="Detter J.C."/>
            <person name="Han C."/>
            <person name="Tapia R."/>
            <person name="Larimer F."/>
            <person name="Land M."/>
            <person name="Hauser L."/>
            <person name="Markowitz V."/>
            <person name="Cheng J.-F."/>
            <person name="Hugenholtz P."/>
            <person name="Woyke T."/>
            <person name="Wu D."/>
            <person name="Spring S."/>
            <person name="Klenk H.-P."/>
            <person name="Eisen J.A."/>
        </authorList>
    </citation>
    <scope>NUCLEOTIDE SEQUENCE [LARGE SCALE GENOMIC DNA]</scope>
    <source>
        <strain evidence="10">DSM 5692</strain>
    </source>
</reference>
<dbReference type="PROSITE" id="PS51379">
    <property type="entry name" value="4FE4S_FER_2"/>
    <property type="match status" value="2"/>
</dbReference>
<evidence type="ECO:0000256" key="1">
    <source>
        <dbReference type="ARBA" id="ARBA00022448"/>
    </source>
</evidence>
<reference evidence="9 10" key="2">
    <citation type="journal article" date="2010" name="Stand. Genomic Sci.">
        <title>Complete genome sequence of Desulfohalobium retbaense type strain (HR(100)).</title>
        <authorList>
            <person name="Spring S."/>
            <person name="Nolan M."/>
            <person name="Lapidus A."/>
            <person name="Glavina Del Rio T."/>
            <person name="Copeland A."/>
            <person name="Tice H."/>
            <person name="Cheng J.F."/>
            <person name="Lucas S."/>
            <person name="Land M."/>
            <person name="Chen F."/>
            <person name="Bruce D."/>
            <person name="Goodwin L."/>
            <person name="Pitluck S."/>
            <person name="Ivanova N."/>
            <person name="Mavromatis K."/>
            <person name="Mikhailova N."/>
            <person name="Pati A."/>
            <person name="Chen A."/>
            <person name="Palaniappan K."/>
            <person name="Hauser L."/>
            <person name="Chang Y.J."/>
            <person name="Jeffries C.D."/>
            <person name="Munk C."/>
            <person name="Kiss H."/>
            <person name="Chain P."/>
            <person name="Han C."/>
            <person name="Brettin T."/>
            <person name="Detter J.C."/>
            <person name="Schuler E."/>
            <person name="Goker M."/>
            <person name="Rohde M."/>
            <person name="Bristow J."/>
            <person name="Eisen J.A."/>
            <person name="Markowitz V."/>
            <person name="Hugenholtz P."/>
            <person name="Kyrpides N.C."/>
            <person name="Klenk H.P."/>
        </authorList>
    </citation>
    <scope>NUCLEOTIDE SEQUENCE [LARGE SCALE GENOMIC DNA]</scope>
    <source>
        <strain evidence="9 10">DSM 5692</strain>
    </source>
</reference>
<dbReference type="GO" id="GO:0046872">
    <property type="term" value="F:metal ion binding"/>
    <property type="evidence" value="ECO:0007669"/>
    <property type="project" value="UniProtKB-KW"/>
</dbReference>
<evidence type="ECO:0000313" key="9">
    <source>
        <dbReference type="EMBL" id="ACV68565.1"/>
    </source>
</evidence>
<feature type="transmembrane region" description="Helical" evidence="7">
    <location>
        <begin position="305"/>
        <end position="323"/>
    </location>
</feature>
<dbReference type="InterPro" id="IPR017896">
    <property type="entry name" value="4Fe4S_Fe-S-bd"/>
</dbReference>
<keyword evidence="7" id="KW-0472">Membrane</keyword>
<accession>C8X2B8</accession>
<sequence>MRPAVMRRSLGVLVCLLLAAHSLRLGDFGLSGAWLGLGGLVLTRQAWVRWVVAAACLWGVWIWGTTTVELVQFRLALGAPWARLAGILGTVFTVTAATGWLFVHSSAERISPRHRSQQGPLAAIFLLTVVLLALARRSTPFPILLADRFWPGSGWLEILVLGLYAVWAGTKFLDPEQRLQWRPRLWGFFSVVFFAQLALGLAGLEQFLMSGDLHLPVPALIAAGPVYRGGGLFMPVLFTVTVLLVGPAWCSHLCYIGAWDDGLSRSGGKRPAAPPRWTLWLRLILLFVVVATAWGLRALGLEPRLAVAMAGGFGLAGVAVMLVGSRRQGMMVHCTTFCPIGIVANILSRLSPWRLRIGSGCSRCGRCQRVCRYNALDTEDFERGRPGLACTLCGDCLAACPEGQLRLDFPGLSAGAAHQAFVVLIVALHAVFLGVARI</sequence>
<feature type="transmembrane region" description="Helical" evidence="7">
    <location>
        <begin position="155"/>
        <end position="173"/>
    </location>
</feature>
<name>C8X2B8_DESRD</name>
<dbReference type="Proteomes" id="UP000001052">
    <property type="component" value="Chromosome"/>
</dbReference>